<dbReference type="Gene3D" id="3.40.50.300">
    <property type="entry name" value="P-loop containing nucleotide triphosphate hydrolases"/>
    <property type="match status" value="1"/>
</dbReference>
<dbReference type="Pfam" id="PF00005">
    <property type="entry name" value="ABC_tran"/>
    <property type="match status" value="1"/>
</dbReference>
<dbReference type="GO" id="GO:0005524">
    <property type="term" value="F:ATP binding"/>
    <property type="evidence" value="ECO:0007669"/>
    <property type="project" value="UniProtKB-KW"/>
</dbReference>
<dbReference type="FunFam" id="3.40.50.300:FF:000016">
    <property type="entry name" value="Oligopeptide ABC transporter ATP-binding component"/>
    <property type="match status" value="1"/>
</dbReference>
<keyword evidence="5" id="KW-0547">Nucleotide-binding</keyword>
<dbReference type="InterPro" id="IPR013563">
    <property type="entry name" value="Oligopep_ABC_C"/>
</dbReference>
<evidence type="ECO:0000256" key="6">
    <source>
        <dbReference type="ARBA" id="ARBA00022840"/>
    </source>
</evidence>
<evidence type="ECO:0000256" key="4">
    <source>
        <dbReference type="ARBA" id="ARBA00022475"/>
    </source>
</evidence>
<dbReference type="AlphaFoldDB" id="A0A7W6EHM2"/>
<keyword evidence="6 9" id="KW-0067">ATP-binding</keyword>
<dbReference type="GO" id="GO:0015833">
    <property type="term" value="P:peptide transport"/>
    <property type="evidence" value="ECO:0007669"/>
    <property type="project" value="InterPro"/>
</dbReference>
<evidence type="ECO:0000313" key="10">
    <source>
        <dbReference type="Proteomes" id="UP000537592"/>
    </source>
</evidence>
<dbReference type="InterPro" id="IPR003439">
    <property type="entry name" value="ABC_transporter-like_ATP-bd"/>
</dbReference>
<keyword evidence="4" id="KW-1003">Cell membrane</keyword>
<evidence type="ECO:0000256" key="1">
    <source>
        <dbReference type="ARBA" id="ARBA00004417"/>
    </source>
</evidence>
<comment type="caution">
    <text evidence="9">The sequence shown here is derived from an EMBL/GenBank/DDBJ whole genome shotgun (WGS) entry which is preliminary data.</text>
</comment>
<keyword evidence="3" id="KW-0813">Transport</keyword>
<dbReference type="InterPro" id="IPR027417">
    <property type="entry name" value="P-loop_NTPase"/>
</dbReference>
<dbReference type="SUPFAM" id="SSF52540">
    <property type="entry name" value="P-loop containing nucleoside triphosphate hydrolases"/>
    <property type="match status" value="1"/>
</dbReference>
<dbReference type="Proteomes" id="UP000537592">
    <property type="component" value="Unassembled WGS sequence"/>
</dbReference>
<organism evidence="9 10">
    <name type="scientific">Pseudochelatococcus contaminans</name>
    <dbReference type="NCBI Taxonomy" id="1538103"/>
    <lineage>
        <taxon>Bacteria</taxon>
        <taxon>Pseudomonadati</taxon>
        <taxon>Pseudomonadota</taxon>
        <taxon>Alphaproteobacteria</taxon>
        <taxon>Hyphomicrobiales</taxon>
        <taxon>Chelatococcaceae</taxon>
        <taxon>Pseudochelatococcus</taxon>
    </lineage>
</organism>
<evidence type="ECO:0000259" key="8">
    <source>
        <dbReference type="PROSITE" id="PS50893"/>
    </source>
</evidence>
<evidence type="ECO:0000313" key="9">
    <source>
        <dbReference type="EMBL" id="MBB3810276.1"/>
    </source>
</evidence>
<accession>A0A7W6EHM2</accession>
<evidence type="ECO:0000256" key="2">
    <source>
        <dbReference type="ARBA" id="ARBA00005417"/>
    </source>
</evidence>
<dbReference type="Pfam" id="PF08352">
    <property type="entry name" value="oligo_HPY"/>
    <property type="match status" value="1"/>
</dbReference>
<dbReference type="InterPro" id="IPR017871">
    <property type="entry name" value="ABC_transporter-like_CS"/>
</dbReference>
<keyword evidence="7" id="KW-0472">Membrane</keyword>
<dbReference type="CDD" id="cd03257">
    <property type="entry name" value="ABC_NikE_OppD_transporters"/>
    <property type="match status" value="1"/>
</dbReference>
<dbReference type="GO" id="GO:0005886">
    <property type="term" value="C:plasma membrane"/>
    <property type="evidence" value="ECO:0007669"/>
    <property type="project" value="UniProtKB-SubCell"/>
</dbReference>
<evidence type="ECO:0000256" key="5">
    <source>
        <dbReference type="ARBA" id="ARBA00022741"/>
    </source>
</evidence>
<dbReference type="PROSITE" id="PS50893">
    <property type="entry name" value="ABC_TRANSPORTER_2"/>
    <property type="match status" value="1"/>
</dbReference>
<name>A0A7W6EHM2_9HYPH</name>
<evidence type="ECO:0000256" key="3">
    <source>
        <dbReference type="ARBA" id="ARBA00022448"/>
    </source>
</evidence>
<comment type="similarity">
    <text evidence="2">Belongs to the ABC transporter superfamily.</text>
</comment>
<dbReference type="PANTHER" id="PTHR43297">
    <property type="entry name" value="OLIGOPEPTIDE TRANSPORT ATP-BINDING PROTEIN APPD"/>
    <property type="match status" value="1"/>
</dbReference>
<protein>
    <submittedName>
        <fullName evidence="9">Peptide/nickel transport system ATP-binding protein/oligopeptide transport system ATP-binding protein</fullName>
    </submittedName>
</protein>
<keyword evidence="10" id="KW-1185">Reference proteome</keyword>
<sequence length="359" mass="38555">MTTPLLDVSDLTVRFSQDRGKVYAVNGVSYSLARGETLAVVGESGSGKSAHVLAMPGLLGTGRYTGAGAAVEVGGSAVFAGKELIGMPEAELRRLRGSRIGFVFQDPMSSLNPVLTVGEQIAEAITSHGVSPRTAEARALDLLDIVGIPEPRRRARHFPHQFSGGMRQRAMIAIGIACEPALLIADEPTTALDVLVQAQIIDLMKDLRRQLGMAMIWITHDMGVVASIADTVQVMYGGRIMERGPVRAVFHDTRSAYTWGLLNSLPDAEMHAPSLAGRRPRLRQIPGQPPDMTQVPVGDPFAPRNRFATHRCLSETPPLQQVADGAPGHLVAAWYDLPQVLRAVAHRDASPQALTEMGT</sequence>
<reference evidence="9 10" key="1">
    <citation type="submission" date="2020-08" db="EMBL/GenBank/DDBJ databases">
        <title>Genomic Encyclopedia of Type Strains, Phase IV (KMG-IV): sequencing the most valuable type-strain genomes for metagenomic binning, comparative biology and taxonomic classification.</title>
        <authorList>
            <person name="Goeker M."/>
        </authorList>
    </citation>
    <scope>NUCLEOTIDE SEQUENCE [LARGE SCALE GENOMIC DNA]</scope>
    <source>
        <strain evidence="9 10">DSM 28760</strain>
    </source>
</reference>
<feature type="domain" description="ABC transporter" evidence="8">
    <location>
        <begin position="6"/>
        <end position="262"/>
    </location>
</feature>
<dbReference type="EMBL" id="JACICC010000005">
    <property type="protein sequence ID" value="MBB3810276.1"/>
    <property type="molecule type" value="Genomic_DNA"/>
</dbReference>
<proteinExistence type="inferred from homology"/>
<dbReference type="GO" id="GO:0016887">
    <property type="term" value="F:ATP hydrolysis activity"/>
    <property type="evidence" value="ECO:0007669"/>
    <property type="project" value="InterPro"/>
</dbReference>
<dbReference type="NCBIfam" id="TIGR01727">
    <property type="entry name" value="oligo_HPY"/>
    <property type="match status" value="1"/>
</dbReference>
<dbReference type="InterPro" id="IPR003593">
    <property type="entry name" value="AAA+_ATPase"/>
</dbReference>
<evidence type="ECO:0000256" key="7">
    <source>
        <dbReference type="ARBA" id="ARBA00023136"/>
    </source>
</evidence>
<comment type="subcellular location">
    <subcellularLocation>
        <location evidence="1">Cell inner membrane</location>
        <topology evidence="1">Peripheral membrane protein</topology>
    </subcellularLocation>
</comment>
<dbReference type="RefSeq" id="WP_183753167.1">
    <property type="nucleotide sequence ID" value="NZ_JACICC010000005.1"/>
</dbReference>
<dbReference type="InterPro" id="IPR050388">
    <property type="entry name" value="ABC_Ni/Peptide_Import"/>
</dbReference>
<dbReference type="PANTHER" id="PTHR43297:SF2">
    <property type="entry name" value="DIPEPTIDE TRANSPORT ATP-BINDING PROTEIN DPPD"/>
    <property type="match status" value="1"/>
</dbReference>
<gene>
    <name evidence="9" type="ORF">FHS81_002372</name>
</gene>
<dbReference type="GO" id="GO:0055085">
    <property type="term" value="P:transmembrane transport"/>
    <property type="evidence" value="ECO:0007669"/>
    <property type="project" value="UniProtKB-ARBA"/>
</dbReference>
<dbReference type="PROSITE" id="PS00211">
    <property type="entry name" value="ABC_TRANSPORTER_1"/>
    <property type="match status" value="1"/>
</dbReference>
<dbReference type="SMART" id="SM00382">
    <property type="entry name" value="AAA"/>
    <property type="match status" value="1"/>
</dbReference>